<feature type="compositionally biased region" description="Basic and acidic residues" evidence="1">
    <location>
        <begin position="167"/>
        <end position="186"/>
    </location>
</feature>
<feature type="compositionally biased region" description="Low complexity" evidence="1">
    <location>
        <begin position="100"/>
        <end position="119"/>
    </location>
</feature>
<proteinExistence type="predicted"/>
<dbReference type="EMBL" id="VSRR010037878">
    <property type="protein sequence ID" value="MPC73941.1"/>
    <property type="molecule type" value="Genomic_DNA"/>
</dbReference>
<evidence type="ECO:0000313" key="2">
    <source>
        <dbReference type="EMBL" id="MPC73941.1"/>
    </source>
</evidence>
<sequence>MDKPITAILPLGTTRLVTQNQTRNLSVASGHSATEPAEPSPRDFALSTFYNLLTISKNHSLHLLRVHLLRLRYPLTSLQSCLPSLSSSSSSYYSFYSSSSTSSSSSSSSSITVLPSPQSGPVRLTSPASWQPAVGVRGRAHLASSWVRYGGFLEWKEERKEEEEEEESKREKEKKTKKEKGKERVKMTKKKKENEVVVVE</sequence>
<keyword evidence="3" id="KW-1185">Reference proteome</keyword>
<comment type="caution">
    <text evidence="2">The sequence shown here is derived from an EMBL/GenBank/DDBJ whole genome shotgun (WGS) entry which is preliminary data.</text>
</comment>
<dbReference type="Proteomes" id="UP000324222">
    <property type="component" value="Unassembled WGS sequence"/>
</dbReference>
<reference evidence="2 3" key="1">
    <citation type="submission" date="2019-05" db="EMBL/GenBank/DDBJ databases">
        <title>Another draft genome of Portunus trituberculatus and its Hox gene families provides insights of decapod evolution.</title>
        <authorList>
            <person name="Jeong J.-H."/>
            <person name="Song I."/>
            <person name="Kim S."/>
            <person name="Choi T."/>
            <person name="Kim D."/>
            <person name="Ryu S."/>
            <person name="Kim W."/>
        </authorList>
    </citation>
    <scope>NUCLEOTIDE SEQUENCE [LARGE SCALE GENOMIC DNA]</scope>
    <source>
        <tissue evidence="2">Muscle</tissue>
    </source>
</reference>
<protein>
    <submittedName>
        <fullName evidence="2">Uncharacterized protein</fullName>
    </submittedName>
</protein>
<feature type="region of interest" description="Disordered" evidence="1">
    <location>
        <begin position="100"/>
        <end position="128"/>
    </location>
</feature>
<evidence type="ECO:0000313" key="3">
    <source>
        <dbReference type="Proteomes" id="UP000324222"/>
    </source>
</evidence>
<gene>
    <name evidence="2" type="ORF">E2C01_068285</name>
</gene>
<dbReference type="AlphaFoldDB" id="A0A5B7HM07"/>
<name>A0A5B7HM07_PORTR</name>
<evidence type="ECO:0000256" key="1">
    <source>
        <dbReference type="SAM" id="MobiDB-lite"/>
    </source>
</evidence>
<accession>A0A5B7HM07</accession>
<feature type="region of interest" description="Disordered" evidence="1">
    <location>
        <begin position="157"/>
        <end position="200"/>
    </location>
</feature>
<organism evidence="2 3">
    <name type="scientific">Portunus trituberculatus</name>
    <name type="common">Swimming crab</name>
    <name type="synonym">Neptunus trituberculatus</name>
    <dbReference type="NCBI Taxonomy" id="210409"/>
    <lineage>
        <taxon>Eukaryota</taxon>
        <taxon>Metazoa</taxon>
        <taxon>Ecdysozoa</taxon>
        <taxon>Arthropoda</taxon>
        <taxon>Crustacea</taxon>
        <taxon>Multicrustacea</taxon>
        <taxon>Malacostraca</taxon>
        <taxon>Eumalacostraca</taxon>
        <taxon>Eucarida</taxon>
        <taxon>Decapoda</taxon>
        <taxon>Pleocyemata</taxon>
        <taxon>Brachyura</taxon>
        <taxon>Eubrachyura</taxon>
        <taxon>Portunoidea</taxon>
        <taxon>Portunidae</taxon>
        <taxon>Portuninae</taxon>
        <taxon>Portunus</taxon>
    </lineage>
</organism>